<evidence type="ECO:0000256" key="1">
    <source>
        <dbReference type="SAM" id="Coils"/>
    </source>
</evidence>
<dbReference type="EMBL" id="ABYU02000002">
    <property type="protein sequence ID" value="EEX23238.1"/>
    <property type="molecule type" value="Genomic_DNA"/>
</dbReference>
<dbReference type="STRING" id="537007.BLAHAN_04024"/>
<protein>
    <submittedName>
        <fullName evidence="2">Uncharacterized protein</fullName>
    </submittedName>
</protein>
<evidence type="ECO:0000313" key="3">
    <source>
        <dbReference type="Proteomes" id="UP000003755"/>
    </source>
</evidence>
<organism evidence="2 3">
    <name type="scientific">Blautia hansenii DSM 20583</name>
    <dbReference type="NCBI Taxonomy" id="537007"/>
    <lineage>
        <taxon>Bacteria</taxon>
        <taxon>Bacillati</taxon>
        <taxon>Bacillota</taxon>
        <taxon>Clostridia</taxon>
        <taxon>Lachnospirales</taxon>
        <taxon>Lachnospiraceae</taxon>
        <taxon>Blautia</taxon>
    </lineage>
</organism>
<evidence type="ECO:0000313" key="2">
    <source>
        <dbReference type="EMBL" id="EEX23238.1"/>
    </source>
</evidence>
<dbReference type="Proteomes" id="UP000003755">
    <property type="component" value="Unassembled WGS sequence"/>
</dbReference>
<dbReference type="InterPro" id="IPR008863">
    <property type="entry name" value="Toxic_anion-R_TelA"/>
</dbReference>
<comment type="caution">
    <text evidence="2">The sequence shown here is derived from an EMBL/GenBank/DDBJ whole genome shotgun (WGS) entry which is preliminary data.</text>
</comment>
<dbReference type="HOGENOM" id="CLU_1802351_0_0_9"/>
<gene>
    <name evidence="2" type="ORF">BLAHAN_04024</name>
</gene>
<keyword evidence="1" id="KW-0175">Coiled coil</keyword>
<reference evidence="2" key="1">
    <citation type="submission" date="2009-09" db="EMBL/GenBank/DDBJ databases">
        <authorList>
            <person name="Weinstock G."/>
            <person name="Sodergren E."/>
            <person name="Clifton S."/>
            <person name="Fulton L."/>
            <person name="Fulton B."/>
            <person name="Courtney L."/>
            <person name="Fronick C."/>
            <person name="Harrison M."/>
            <person name="Strong C."/>
            <person name="Farmer C."/>
            <person name="Delahaunty K."/>
            <person name="Markovic C."/>
            <person name="Hall O."/>
            <person name="Minx P."/>
            <person name="Tomlinson C."/>
            <person name="Mitreva M."/>
            <person name="Nelson J."/>
            <person name="Hou S."/>
            <person name="Wollam A."/>
            <person name="Pepin K.H."/>
            <person name="Johnson M."/>
            <person name="Bhonagiri V."/>
            <person name="Nash W.E."/>
            <person name="Warren W."/>
            <person name="Chinwalla A."/>
            <person name="Mardis E.R."/>
            <person name="Wilson R.K."/>
        </authorList>
    </citation>
    <scope>NUCLEOTIDE SEQUENCE [LARGE SCALE GENOMIC DNA]</scope>
    <source>
        <strain evidence="2">DSM 20583</strain>
    </source>
</reference>
<accession>C9L3S8</accession>
<name>C9L3S8_BLAHA</name>
<keyword evidence="3" id="KW-1185">Reference proteome</keyword>
<dbReference type="Pfam" id="PF05816">
    <property type="entry name" value="TelA"/>
    <property type="match status" value="1"/>
</dbReference>
<sequence length="143" mass="16658">MLKEEHLLTRLESQLKDCEQDLLMCEKKGTHILKTKSALDDDVWWERLEQRINDISVSKIVTKQSLLQIQLLSKNNTAIINKIESLLENVVPIWKKQIEIFVSVMKKTDDAQICQLMEEEMMLLSKFEIADGTIRKELESVSL</sequence>
<proteinExistence type="predicted"/>
<dbReference type="AlphaFoldDB" id="C9L3S8"/>
<feature type="coiled-coil region" evidence="1">
    <location>
        <begin position="1"/>
        <end position="28"/>
    </location>
</feature>